<feature type="domain" description="Peptidase S1" evidence="6">
    <location>
        <begin position="49"/>
        <end position="295"/>
    </location>
</feature>
<name>A0A2U1IX51_SMIAN</name>
<accession>A0A2U1IX51</accession>
<gene>
    <name evidence="7" type="ORF">BB558_006646</name>
</gene>
<dbReference type="InterPro" id="IPR009003">
    <property type="entry name" value="Peptidase_S1_PA"/>
</dbReference>
<keyword evidence="3" id="KW-0645">Protease</keyword>
<evidence type="ECO:0000256" key="4">
    <source>
        <dbReference type="SAM" id="MobiDB-lite"/>
    </source>
</evidence>
<reference evidence="7 8" key="1">
    <citation type="journal article" date="2018" name="MBio">
        <title>Comparative Genomics Reveals the Core Gene Toolbox for the Fungus-Insect Symbiosis.</title>
        <authorList>
            <person name="Wang Y."/>
            <person name="Stata M."/>
            <person name="Wang W."/>
            <person name="Stajich J.E."/>
            <person name="White M.M."/>
            <person name="Moncalvo J.M."/>
        </authorList>
    </citation>
    <scope>NUCLEOTIDE SEQUENCE [LARGE SCALE GENOMIC DNA]</scope>
    <source>
        <strain evidence="7 8">AUS-126-30</strain>
    </source>
</reference>
<evidence type="ECO:0000256" key="1">
    <source>
        <dbReference type="ARBA" id="ARBA00007664"/>
    </source>
</evidence>
<dbReference type="PROSITE" id="PS50240">
    <property type="entry name" value="TRYPSIN_DOM"/>
    <property type="match status" value="1"/>
</dbReference>
<dbReference type="PANTHER" id="PTHR24276">
    <property type="entry name" value="POLYSERASE-RELATED"/>
    <property type="match status" value="1"/>
</dbReference>
<evidence type="ECO:0000259" key="6">
    <source>
        <dbReference type="PROSITE" id="PS50240"/>
    </source>
</evidence>
<feature type="compositionally biased region" description="Acidic residues" evidence="4">
    <location>
        <begin position="330"/>
        <end position="341"/>
    </location>
</feature>
<keyword evidence="3" id="KW-0378">Hydrolase</keyword>
<feature type="chain" id="PRO_5015551992" description="Peptidase S1 domain-containing protein" evidence="5">
    <location>
        <begin position="20"/>
        <end position="540"/>
    </location>
</feature>
<dbReference type="AlphaFoldDB" id="A0A2U1IX51"/>
<feature type="compositionally biased region" description="Gly residues" evidence="4">
    <location>
        <begin position="346"/>
        <end position="362"/>
    </location>
</feature>
<evidence type="ECO:0000256" key="3">
    <source>
        <dbReference type="RuleBase" id="RU363034"/>
    </source>
</evidence>
<protein>
    <recommendedName>
        <fullName evidence="6">Peptidase S1 domain-containing protein</fullName>
    </recommendedName>
</protein>
<keyword evidence="3" id="KW-0720">Serine protease</keyword>
<feature type="compositionally biased region" description="Gly residues" evidence="4">
    <location>
        <begin position="320"/>
        <end position="329"/>
    </location>
</feature>
<dbReference type="InterPro" id="IPR033116">
    <property type="entry name" value="TRYPSIN_SER"/>
</dbReference>
<dbReference type="InterPro" id="IPR018114">
    <property type="entry name" value="TRYPSIN_HIS"/>
</dbReference>
<feature type="compositionally biased region" description="Basic and acidic residues" evidence="4">
    <location>
        <begin position="427"/>
        <end position="448"/>
    </location>
</feature>
<evidence type="ECO:0000313" key="8">
    <source>
        <dbReference type="Proteomes" id="UP000245591"/>
    </source>
</evidence>
<dbReference type="GO" id="GO:0006508">
    <property type="term" value="P:proteolysis"/>
    <property type="evidence" value="ECO:0007669"/>
    <property type="project" value="UniProtKB-KW"/>
</dbReference>
<comment type="caution">
    <text evidence="7">The sequence shown here is derived from an EMBL/GenBank/DDBJ whole genome shotgun (WGS) entry which is preliminary data.</text>
</comment>
<dbReference type="PROSITE" id="PS00135">
    <property type="entry name" value="TRYPSIN_SER"/>
    <property type="match status" value="1"/>
</dbReference>
<feature type="compositionally biased region" description="Gly residues" evidence="4">
    <location>
        <begin position="371"/>
        <end position="392"/>
    </location>
</feature>
<feature type="region of interest" description="Disordered" evidence="4">
    <location>
        <begin position="308"/>
        <end position="540"/>
    </location>
</feature>
<keyword evidence="8" id="KW-1185">Reference proteome</keyword>
<keyword evidence="5" id="KW-0732">Signal</keyword>
<proteinExistence type="inferred from homology"/>
<feature type="compositionally biased region" description="Acidic residues" evidence="4">
    <location>
        <begin position="449"/>
        <end position="540"/>
    </location>
</feature>
<dbReference type="InterPro" id="IPR001314">
    <property type="entry name" value="Peptidase_S1A"/>
</dbReference>
<sequence length="540" mass="57150">MKSALGLSLLLCIPQAVLTYGVKIPKTNSIEQLAKNTEIINKRGSNNRILHGFQVEIDEYSSAASIMTSFPDYDWIETCTGVFISKNVVLTAAHCVYNTTMGQALPNDITVSGGSEMSAQSSNSDNLYTVDDLYVHSEFKETQESDMALLFLSNDITDPRISFAKIYNLPITDDTPVEAAGWGNTNEDGVSGETNYLRAVKLFISSSEVCAENNDYWESNDGDNVCTVTRDGEGTCFGDSGGPLYFTGNSSKPILGITRYGANYGDEKKQCGLNGYPNYFTNAFSYIDWILDNTDIDEKDLVYDTSSLKCDGEDCDKEGPGGAGSGTDGSGEDGSGEDGSEENGSGENGSGENGSGENGSGENGSEENGSGEDGSGEEGPQGAGSGEGGSGEKGPEEHDGGKITYPEDQGIDGQGSNIQGGPEEYDDGKVTYPKDHDIDGKGSNKQEDSGEEDPEEEDSGEDGSGEGDSGEDDSGEEDPEEEDPEEEDSGEEDPEEEDPEEEDSGEDDSGEEDPEEEDSGEDGSGEEDSGEGNSGEEDSE</sequence>
<dbReference type="Pfam" id="PF00089">
    <property type="entry name" value="Trypsin"/>
    <property type="match status" value="1"/>
</dbReference>
<evidence type="ECO:0000313" key="7">
    <source>
        <dbReference type="EMBL" id="PVZ97394.1"/>
    </source>
</evidence>
<evidence type="ECO:0000256" key="2">
    <source>
        <dbReference type="ARBA" id="ARBA00023157"/>
    </source>
</evidence>
<dbReference type="InterPro" id="IPR050430">
    <property type="entry name" value="Peptidase_S1"/>
</dbReference>
<comment type="similarity">
    <text evidence="1">Belongs to the peptidase S1 family.</text>
</comment>
<dbReference type="EMBL" id="MBFU01000841">
    <property type="protein sequence ID" value="PVZ97394.1"/>
    <property type="molecule type" value="Genomic_DNA"/>
</dbReference>
<dbReference type="SUPFAM" id="SSF50494">
    <property type="entry name" value="Trypsin-like serine proteases"/>
    <property type="match status" value="1"/>
</dbReference>
<dbReference type="InterPro" id="IPR001254">
    <property type="entry name" value="Trypsin_dom"/>
</dbReference>
<dbReference type="PRINTS" id="PR00722">
    <property type="entry name" value="CHYMOTRYPSIN"/>
</dbReference>
<dbReference type="InterPro" id="IPR043504">
    <property type="entry name" value="Peptidase_S1_PA_chymotrypsin"/>
</dbReference>
<keyword evidence="2" id="KW-1015">Disulfide bond</keyword>
<feature type="signal peptide" evidence="5">
    <location>
        <begin position="1"/>
        <end position="19"/>
    </location>
</feature>
<dbReference type="PROSITE" id="PS00134">
    <property type="entry name" value="TRYPSIN_HIS"/>
    <property type="match status" value="1"/>
</dbReference>
<dbReference type="Proteomes" id="UP000245591">
    <property type="component" value="Unassembled WGS sequence"/>
</dbReference>
<organism evidence="7 8">
    <name type="scientific">Smittium angustum</name>
    <dbReference type="NCBI Taxonomy" id="133377"/>
    <lineage>
        <taxon>Eukaryota</taxon>
        <taxon>Fungi</taxon>
        <taxon>Fungi incertae sedis</taxon>
        <taxon>Zoopagomycota</taxon>
        <taxon>Kickxellomycotina</taxon>
        <taxon>Harpellomycetes</taxon>
        <taxon>Harpellales</taxon>
        <taxon>Legeriomycetaceae</taxon>
        <taxon>Smittium</taxon>
    </lineage>
</organism>
<dbReference type="SMART" id="SM00020">
    <property type="entry name" value="Tryp_SPc"/>
    <property type="match status" value="1"/>
</dbReference>
<dbReference type="CDD" id="cd00190">
    <property type="entry name" value="Tryp_SPc"/>
    <property type="match status" value="1"/>
</dbReference>
<dbReference type="PANTHER" id="PTHR24276:SF98">
    <property type="entry name" value="FI18310P1-RELATED"/>
    <property type="match status" value="1"/>
</dbReference>
<evidence type="ECO:0000256" key="5">
    <source>
        <dbReference type="SAM" id="SignalP"/>
    </source>
</evidence>
<dbReference type="Gene3D" id="2.40.10.10">
    <property type="entry name" value="Trypsin-like serine proteases"/>
    <property type="match status" value="1"/>
</dbReference>
<dbReference type="GO" id="GO:0004252">
    <property type="term" value="F:serine-type endopeptidase activity"/>
    <property type="evidence" value="ECO:0007669"/>
    <property type="project" value="InterPro"/>
</dbReference>